<dbReference type="AlphaFoldDB" id="A0A506XX17"/>
<dbReference type="OrthoDB" id="4953969at2"/>
<accession>A0A506XX17</accession>
<gene>
    <name evidence="1" type="ORF">FJ657_01815</name>
</gene>
<name>A0A506XX17_9MICO</name>
<reference evidence="1 2" key="1">
    <citation type="submission" date="2019-06" db="EMBL/GenBank/DDBJ databases">
        <authorList>
            <person name="Li F."/>
        </authorList>
    </citation>
    <scope>NUCLEOTIDE SEQUENCE [LARGE SCALE GENOMIC DNA]</scope>
    <source>
        <strain evidence="1 2">10F1D-1</strain>
    </source>
</reference>
<organism evidence="1 2">
    <name type="scientific">Schumannella soli</name>
    <dbReference type="NCBI Taxonomy" id="2590779"/>
    <lineage>
        <taxon>Bacteria</taxon>
        <taxon>Bacillati</taxon>
        <taxon>Actinomycetota</taxon>
        <taxon>Actinomycetes</taxon>
        <taxon>Micrococcales</taxon>
        <taxon>Microbacteriaceae</taxon>
        <taxon>Schumannella</taxon>
    </lineage>
</organism>
<dbReference type="EMBL" id="VHQG01000001">
    <property type="protein sequence ID" value="TPW77444.1"/>
    <property type="molecule type" value="Genomic_DNA"/>
</dbReference>
<evidence type="ECO:0000313" key="2">
    <source>
        <dbReference type="Proteomes" id="UP000316252"/>
    </source>
</evidence>
<comment type="caution">
    <text evidence="1">The sequence shown here is derived from an EMBL/GenBank/DDBJ whole genome shotgun (WGS) entry which is preliminary data.</text>
</comment>
<dbReference type="Proteomes" id="UP000316252">
    <property type="component" value="Unassembled WGS sequence"/>
</dbReference>
<evidence type="ECO:0000313" key="1">
    <source>
        <dbReference type="EMBL" id="TPW77444.1"/>
    </source>
</evidence>
<keyword evidence="2" id="KW-1185">Reference proteome</keyword>
<protein>
    <submittedName>
        <fullName evidence="1">Asp23/Gls24 family envelope stress response protein</fullName>
    </submittedName>
</protein>
<dbReference type="RefSeq" id="WP_141161972.1">
    <property type="nucleotide sequence ID" value="NZ_VHQG01000001.1"/>
</dbReference>
<proteinExistence type="predicted"/>
<sequence length="211" mass="22045">MTSANDTTSPGGVGGSGYDLEALSAYADRGRTPAIAAIDGNPECVALLDSIDRLGALTRDLVADDAAAQPAPDENWIRALLDTISREVRAGRDIPFPDTGEDARYVVTEGAIRQLLRETGDAVDGALVGRVGLRIVDETRAEVELSISVAAGRRLDPIAAAVRDRVAAALRRSTPLEPDRIDITIDDVHVAAPAATDTAAPTTAEPGSEPR</sequence>